<feature type="non-terminal residue" evidence="1">
    <location>
        <position position="86"/>
    </location>
</feature>
<accession>A0A699UPW3</accession>
<proteinExistence type="predicted"/>
<comment type="caution">
    <text evidence="1">The sequence shown here is derived from an EMBL/GenBank/DDBJ whole genome shotgun (WGS) entry which is preliminary data.</text>
</comment>
<reference evidence="1" key="1">
    <citation type="journal article" date="2019" name="Sci. Rep.">
        <title>Draft genome of Tanacetum cinerariifolium, the natural source of mosquito coil.</title>
        <authorList>
            <person name="Yamashiro T."/>
            <person name="Shiraishi A."/>
            <person name="Satake H."/>
            <person name="Nakayama K."/>
        </authorList>
    </citation>
    <scope>NUCLEOTIDE SEQUENCE</scope>
</reference>
<organism evidence="1">
    <name type="scientific">Tanacetum cinerariifolium</name>
    <name type="common">Dalmatian daisy</name>
    <name type="synonym">Chrysanthemum cinerariifolium</name>
    <dbReference type="NCBI Taxonomy" id="118510"/>
    <lineage>
        <taxon>Eukaryota</taxon>
        <taxon>Viridiplantae</taxon>
        <taxon>Streptophyta</taxon>
        <taxon>Embryophyta</taxon>
        <taxon>Tracheophyta</taxon>
        <taxon>Spermatophyta</taxon>
        <taxon>Magnoliopsida</taxon>
        <taxon>eudicotyledons</taxon>
        <taxon>Gunneridae</taxon>
        <taxon>Pentapetalae</taxon>
        <taxon>asterids</taxon>
        <taxon>campanulids</taxon>
        <taxon>Asterales</taxon>
        <taxon>Asteraceae</taxon>
        <taxon>Asteroideae</taxon>
        <taxon>Anthemideae</taxon>
        <taxon>Anthemidinae</taxon>
        <taxon>Tanacetum</taxon>
    </lineage>
</organism>
<protein>
    <recommendedName>
        <fullName evidence="2">Reverse transcriptase domain-containing protein</fullName>
    </recommendedName>
</protein>
<dbReference type="AlphaFoldDB" id="A0A699UPW3"/>
<sequence>IHEELAEFINSPGWNRPAVYDNDDDDVDYTIAITPVLSTEEPDNSLKVEKIVIPEDEEIKDDNLREKLLKVNLLIAKIEALKDNPT</sequence>
<evidence type="ECO:0000313" key="1">
    <source>
        <dbReference type="EMBL" id="GFD21884.1"/>
    </source>
</evidence>
<evidence type="ECO:0008006" key="2">
    <source>
        <dbReference type="Google" id="ProtNLM"/>
    </source>
</evidence>
<feature type="non-terminal residue" evidence="1">
    <location>
        <position position="1"/>
    </location>
</feature>
<dbReference type="EMBL" id="BKCJ011333015">
    <property type="protein sequence ID" value="GFD21884.1"/>
    <property type="molecule type" value="Genomic_DNA"/>
</dbReference>
<gene>
    <name evidence="1" type="ORF">Tci_893853</name>
</gene>
<name>A0A699UPW3_TANCI</name>